<dbReference type="InterPro" id="IPR049625">
    <property type="entry name" value="Glyco_transf_61_cat"/>
</dbReference>
<dbReference type="Pfam" id="PF04577">
    <property type="entry name" value="Glyco_transf_61"/>
    <property type="match status" value="1"/>
</dbReference>
<dbReference type="RefSeq" id="WP_183513458.1">
    <property type="nucleotide sequence ID" value="NZ_BSPG01000045.1"/>
</dbReference>
<proteinExistence type="predicted"/>
<evidence type="ECO:0000313" key="2">
    <source>
        <dbReference type="EMBL" id="MBB3905560.1"/>
    </source>
</evidence>
<accession>A0A7W6ALD7</accession>
<dbReference type="EMBL" id="JACIDN010000014">
    <property type="protein sequence ID" value="MBB3905560.1"/>
    <property type="molecule type" value="Genomic_DNA"/>
</dbReference>
<organism evidence="2 3">
    <name type="scientific">Methylobacterium brachythecii</name>
    <dbReference type="NCBI Taxonomy" id="1176177"/>
    <lineage>
        <taxon>Bacteria</taxon>
        <taxon>Pseudomonadati</taxon>
        <taxon>Pseudomonadota</taxon>
        <taxon>Alphaproteobacteria</taxon>
        <taxon>Hyphomicrobiales</taxon>
        <taxon>Methylobacteriaceae</taxon>
        <taxon>Methylobacterium</taxon>
    </lineage>
</organism>
<evidence type="ECO:0000313" key="3">
    <source>
        <dbReference type="Proteomes" id="UP000517759"/>
    </source>
</evidence>
<sequence>MFSGYFATRILSVLGRLRVPRFWGLKRHRFVSSELNEEMILIRPLFDEAWYRKQWPKAATFKMDLRVHYLTEDAARWHSPHPLFDGTWYLTHHPDVDALRVNPLVHYLRVGAHLGYSPSLAFDTSWYLRNNPDVLEAGINPLVHFVAHGIHEKRSPNPFDEVAAFRKFAKSGNAIKAIRLLDWRQQLLPLDGELLYTEIFRLQNMRTLIDQKASVLARPECHASRDADLMRLFQVSGQRDFVSVLQATIVGGLPSLIVEDTFIPIPFWSSSIDDCLSSGSQNVWVSDDLVIAKFRRASRTFIPKGIYISSASRDGFFSFISEILPISIFIKLYNIDLQIPLLVPAFTDLRSRTALQAVIGLDRPIIELDTDLSYNTDMIYCPVDLYSSAQPGGLDLQFHVPLLRFVREQIVSSTIKSDFLRTRRMYIRPTDRSQRLANESEVCAALVDCGFEILDVDELSFEVQVRLFYSSALVILHAGYEFANALWCQPGSQILVIEGLRRHDYANTPLGHTIAEFSTIHVFKASFGRAADEETSLGSRPLLPLDDLKFMIERMTAAPGTLSHSRHS</sequence>
<dbReference type="AlphaFoldDB" id="A0A7W6ALD7"/>
<feature type="domain" description="Glycosyltransferase 61 catalytic" evidence="1">
    <location>
        <begin position="389"/>
        <end position="495"/>
    </location>
</feature>
<evidence type="ECO:0000259" key="1">
    <source>
        <dbReference type="Pfam" id="PF04577"/>
    </source>
</evidence>
<protein>
    <recommendedName>
        <fullName evidence="1">Glycosyltransferase 61 catalytic domain-containing protein</fullName>
    </recommendedName>
</protein>
<gene>
    <name evidence="2" type="ORF">GGR33_005100</name>
</gene>
<comment type="caution">
    <text evidence="2">The sequence shown here is derived from an EMBL/GenBank/DDBJ whole genome shotgun (WGS) entry which is preliminary data.</text>
</comment>
<dbReference type="Proteomes" id="UP000517759">
    <property type="component" value="Unassembled WGS sequence"/>
</dbReference>
<reference evidence="2 3" key="1">
    <citation type="submission" date="2020-08" db="EMBL/GenBank/DDBJ databases">
        <title>Genomic Encyclopedia of Type Strains, Phase IV (KMG-IV): sequencing the most valuable type-strain genomes for metagenomic binning, comparative biology and taxonomic classification.</title>
        <authorList>
            <person name="Goeker M."/>
        </authorList>
    </citation>
    <scope>NUCLEOTIDE SEQUENCE [LARGE SCALE GENOMIC DNA]</scope>
    <source>
        <strain evidence="2 3">DSM 24105</strain>
    </source>
</reference>
<name>A0A7W6ALD7_9HYPH</name>
<dbReference type="GO" id="GO:0016757">
    <property type="term" value="F:glycosyltransferase activity"/>
    <property type="evidence" value="ECO:0007669"/>
    <property type="project" value="InterPro"/>
</dbReference>